<sequence length="44" mass="4497">MTCLATLLTDAGPRVIARLDRPLAPGTVVGIQCESDGALVAFAL</sequence>
<reference evidence="1 2" key="1">
    <citation type="submission" date="2017-03" db="EMBL/GenBank/DDBJ databases">
        <title>Genome analysis of strain PAMC 26510.</title>
        <authorList>
            <person name="Oh H.-M."/>
            <person name="Yang J.-A."/>
        </authorList>
    </citation>
    <scope>NUCLEOTIDE SEQUENCE [LARGE SCALE GENOMIC DNA]</scope>
    <source>
        <strain evidence="1 2">PAMC 26510</strain>
    </source>
</reference>
<gene>
    <name evidence="1" type="ORF">PAMC26510_30125</name>
</gene>
<dbReference type="EMBL" id="NBTY01000184">
    <property type="protein sequence ID" value="OTP67876.1"/>
    <property type="molecule type" value="Genomic_DNA"/>
</dbReference>
<dbReference type="Proteomes" id="UP000194546">
    <property type="component" value="Unassembled WGS sequence"/>
</dbReference>
<organism evidence="1 2">
    <name type="scientific">Caballeronia sordidicola</name>
    <name type="common">Burkholderia sordidicola</name>
    <dbReference type="NCBI Taxonomy" id="196367"/>
    <lineage>
        <taxon>Bacteria</taxon>
        <taxon>Pseudomonadati</taxon>
        <taxon>Pseudomonadota</taxon>
        <taxon>Betaproteobacteria</taxon>
        <taxon>Burkholderiales</taxon>
        <taxon>Burkholderiaceae</taxon>
        <taxon>Caballeronia</taxon>
    </lineage>
</organism>
<comment type="caution">
    <text evidence="1">The sequence shown here is derived from an EMBL/GenBank/DDBJ whole genome shotgun (WGS) entry which is preliminary data.</text>
</comment>
<name>A0A242MAE3_CABSO</name>
<evidence type="ECO:0000313" key="1">
    <source>
        <dbReference type="EMBL" id="OTP67876.1"/>
    </source>
</evidence>
<dbReference type="AlphaFoldDB" id="A0A242MAE3"/>
<accession>A0A242MAE3</accession>
<evidence type="ECO:0000313" key="2">
    <source>
        <dbReference type="Proteomes" id="UP000194546"/>
    </source>
</evidence>
<protein>
    <submittedName>
        <fullName evidence="1">Uncharacterized protein</fullName>
    </submittedName>
</protein>
<proteinExistence type="predicted"/>